<feature type="region of interest" description="Disordered" evidence="5">
    <location>
        <begin position="204"/>
        <end position="241"/>
    </location>
</feature>
<evidence type="ECO:0000256" key="5">
    <source>
        <dbReference type="SAM" id="MobiDB-lite"/>
    </source>
</evidence>
<dbReference type="GO" id="GO:0016020">
    <property type="term" value="C:membrane"/>
    <property type="evidence" value="ECO:0007669"/>
    <property type="project" value="UniProtKB-SubCell"/>
</dbReference>
<proteinExistence type="predicted"/>
<comment type="subcellular location">
    <subcellularLocation>
        <location evidence="1">Membrane</location>
        <topology evidence="1">Single-pass membrane protein</topology>
    </subcellularLocation>
</comment>
<dbReference type="Proteomes" id="UP000663888">
    <property type="component" value="Unassembled WGS sequence"/>
</dbReference>
<name>A0A8H3AJR9_9AGAM</name>
<accession>A0A8H3AJR9</accession>
<reference evidence="7" key="1">
    <citation type="submission" date="2021-01" db="EMBL/GenBank/DDBJ databases">
        <authorList>
            <person name="Kaushik A."/>
        </authorList>
    </citation>
    <scope>NUCLEOTIDE SEQUENCE</scope>
    <source>
        <strain evidence="7">AG4-R118</strain>
    </source>
</reference>
<dbReference type="OrthoDB" id="3146055at2759"/>
<keyword evidence="2 6" id="KW-0812">Transmembrane</keyword>
<evidence type="ECO:0000256" key="2">
    <source>
        <dbReference type="ARBA" id="ARBA00022692"/>
    </source>
</evidence>
<dbReference type="GO" id="GO:0071944">
    <property type="term" value="C:cell periphery"/>
    <property type="evidence" value="ECO:0007669"/>
    <property type="project" value="UniProtKB-ARBA"/>
</dbReference>
<feature type="compositionally biased region" description="Polar residues" evidence="5">
    <location>
        <begin position="225"/>
        <end position="241"/>
    </location>
</feature>
<organism evidence="7 8">
    <name type="scientific">Rhizoctonia solani</name>
    <dbReference type="NCBI Taxonomy" id="456999"/>
    <lineage>
        <taxon>Eukaryota</taxon>
        <taxon>Fungi</taxon>
        <taxon>Dikarya</taxon>
        <taxon>Basidiomycota</taxon>
        <taxon>Agaricomycotina</taxon>
        <taxon>Agaricomycetes</taxon>
        <taxon>Cantharellales</taxon>
        <taxon>Ceratobasidiaceae</taxon>
        <taxon>Rhizoctonia</taxon>
    </lineage>
</organism>
<protein>
    <recommendedName>
        <fullName evidence="9">Transmembrane protein</fullName>
    </recommendedName>
</protein>
<dbReference type="EMBL" id="CAJMWX010000780">
    <property type="protein sequence ID" value="CAE6429366.1"/>
    <property type="molecule type" value="Genomic_DNA"/>
</dbReference>
<evidence type="ECO:0000256" key="6">
    <source>
        <dbReference type="SAM" id="Phobius"/>
    </source>
</evidence>
<keyword evidence="3 6" id="KW-1133">Transmembrane helix</keyword>
<keyword evidence="4 6" id="KW-0472">Membrane</keyword>
<dbReference type="InterPro" id="IPR051694">
    <property type="entry name" value="Immunoregulatory_rcpt-like"/>
</dbReference>
<feature type="non-terminal residue" evidence="7">
    <location>
        <position position="1"/>
    </location>
</feature>
<evidence type="ECO:0000256" key="3">
    <source>
        <dbReference type="ARBA" id="ARBA00022989"/>
    </source>
</evidence>
<feature type="compositionally biased region" description="Low complexity" evidence="5">
    <location>
        <begin position="204"/>
        <end position="222"/>
    </location>
</feature>
<evidence type="ECO:0000313" key="7">
    <source>
        <dbReference type="EMBL" id="CAE6429366.1"/>
    </source>
</evidence>
<evidence type="ECO:0000313" key="8">
    <source>
        <dbReference type="Proteomes" id="UP000663888"/>
    </source>
</evidence>
<sequence length="365" mass="38799">AFSVFLRVPAQARLPPRCFMLSYIAAVALLVAPAITAPSTTAVCVDLTWVRILLLFARAQSNIGVSARLSILEVKILAWLAPISPPHVQEIICVHWLAFEIPALEDGGYYSFNSSLPNACVCNSVMWNLVSACSLCQRGLSGGWKEWRLSCPDNMVNVGKYPIPLPAGVSVPSWAYYDFTVADTFNAEIALQQSGLESSAVSVATSTPAPAPNPTVTSSAATEANGITSTPNPIKNQSESSSNTGAIIGGVVGGVLGIGVIGLIALVVVRRRKPEELAAKYPQISHKSPMNAAFNEATPTAGHVPSYQLGAPSPQMSTVEHKQYIPSHASTPATPTTGHYVDSLPYIYQYQGTPGRQPYPRAPEL</sequence>
<gene>
    <name evidence="7" type="ORF">RDB_LOCUS32613</name>
</gene>
<evidence type="ECO:0008006" key="9">
    <source>
        <dbReference type="Google" id="ProtNLM"/>
    </source>
</evidence>
<dbReference type="AlphaFoldDB" id="A0A8H3AJR9"/>
<dbReference type="PANTHER" id="PTHR15549">
    <property type="entry name" value="PAIRED IMMUNOGLOBULIN-LIKE TYPE 2 RECEPTOR"/>
    <property type="match status" value="1"/>
</dbReference>
<evidence type="ECO:0000256" key="4">
    <source>
        <dbReference type="ARBA" id="ARBA00023136"/>
    </source>
</evidence>
<comment type="caution">
    <text evidence="7">The sequence shown here is derived from an EMBL/GenBank/DDBJ whole genome shotgun (WGS) entry which is preliminary data.</text>
</comment>
<dbReference type="PANTHER" id="PTHR15549:SF30">
    <property type="entry name" value="MID2 DOMAIN-CONTAINING PROTEIN"/>
    <property type="match status" value="1"/>
</dbReference>
<feature type="transmembrane region" description="Helical" evidence="6">
    <location>
        <begin position="246"/>
        <end position="269"/>
    </location>
</feature>
<evidence type="ECO:0000256" key="1">
    <source>
        <dbReference type="ARBA" id="ARBA00004167"/>
    </source>
</evidence>